<dbReference type="EMBL" id="CP049055">
    <property type="protein sequence ID" value="QII12972.1"/>
    <property type="molecule type" value="Genomic_DNA"/>
</dbReference>
<protein>
    <submittedName>
        <fullName evidence="1">Uncharacterized protein</fullName>
    </submittedName>
</protein>
<gene>
    <name evidence="1" type="ORF">KsCSTR_35930</name>
</gene>
<evidence type="ECO:0000313" key="1">
    <source>
        <dbReference type="EMBL" id="QII12972.1"/>
    </source>
</evidence>
<sequence>MFTSGYASLGGKIKNEKVCILVSLFFDGFVGYKYVVRISLIV</sequence>
<organism evidence="1 2">
    <name type="scientific">Kuenenia stuttgartiensis</name>
    <dbReference type="NCBI Taxonomy" id="174633"/>
    <lineage>
        <taxon>Bacteria</taxon>
        <taxon>Pseudomonadati</taxon>
        <taxon>Planctomycetota</taxon>
        <taxon>Candidatus Brocadiia</taxon>
        <taxon>Candidatus Brocadiales</taxon>
        <taxon>Candidatus Brocadiaceae</taxon>
        <taxon>Candidatus Kuenenia</taxon>
    </lineage>
</organism>
<reference evidence="1 2" key="1">
    <citation type="submission" date="2020-02" db="EMBL/GenBank/DDBJ databases">
        <title>Newly sequenced genome of strain CSTR1 showed variability in Candidatus Kuenenia stuttgartiensis genomes.</title>
        <authorList>
            <person name="Ding C."/>
            <person name="Adrian L."/>
        </authorList>
    </citation>
    <scope>NUCLEOTIDE SEQUENCE [LARGE SCALE GENOMIC DNA]</scope>
    <source>
        <strain evidence="1 2">CSTR1</strain>
    </source>
</reference>
<name>A0A6G7GUE3_KUEST</name>
<evidence type="ECO:0000313" key="2">
    <source>
        <dbReference type="Proteomes" id="UP000501926"/>
    </source>
</evidence>
<dbReference type="Proteomes" id="UP000501926">
    <property type="component" value="Chromosome"/>
</dbReference>
<dbReference type="AlphaFoldDB" id="A0A6G7GUE3"/>
<accession>A0A6G7GUE3</accession>
<proteinExistence type="predicted"/>